<reference evidence="2 3" key="1">
    <citation type="submission" date="2015-01" db="EMBL/GenBank/DDBJ databases">
        <title>Genome Sequence of Magnetospirillum magnetotacticum Strain MS-1.</title>
        <authorList>
            <person name="Marinov G.K."/>
            <person name="Smalley M.D."/>
            <person name="DeSalvo G."/>
        </authorList>
    </citation>
    <scope>NUCLEOTIDE SEQUENCE [LARGE SCALE GENOMIC DNA]</scope>
    <source>
        <strain evidence="2 3">MS-1</strain>
    </source>
</reference>
<dbReference type="AlphaFoldDB" id="A0A0C2UZG1"/>
<name>A0A0C2UZG1_PARME</name>
<dbReference type="Proteomes" id="UP000031971">
    <property type="component" value="Unassembled WGS sequence"/>
</dbReference>
<evidence type="ECO:0000256" key="1">
    <source>
        <dbReference type="SAM" id="SignalP"/>
    </source>
</evidence>
<protein>
    <submittedName>
        <fullName evidence="2">Uncharacterized protein</fullName>
    </submittedName>
</protein>
<evidence type="ECO:0000313" key="3">
    <source>
        <dbReference type="Proteomes" id="UP000031971"/>
    </source>
</evidence>
<accession>A0A0C2UZG1</accession>
<feature type="chain" id="PRO_5002168867" evidence="1">
    <location>
        <begin position="24"/>
        <end position="448"/>
    </location>
</feature>
<feature type="signal peptide" evidence="1">
    <location>
        <begin position="1"/>
        <end position="23"/>
    </location>
</feature>
<proteinExistence type="predicted"/>
<keyword evidence="1" id="KW-0732">Signal</keyword>
<dbReference type="EMBL" id="JXSL01000030">
    <property type="protein sequence ID" value="KIL98206.1"/>
    <property type="molecule type" value="Genomic_DNA"/>
</dbReference>
<gene>
    <name evidence="2" type="ORF">CCC_01267</name>
</gene>
<keyword evidence="3" id="KW-1185">Reference proteome</keyword>
<comment type="caution">
    <text evidence="2">The sequence shown here is derived from an EMBL/GenBank/DDBJ whole genome shotgun (WGS) entry which is preliminary data.</text>
</comment>
<organism evidence="2 3">
    <name type="scientific">Paramagnetospirillum magnetotacticum MS-1</name>
    <dbReference type="NCBI Taxonomy" id="272627"/>
    <lineage>
        <taxon>Bacteria</taxon>
        <taxon>Pseudomonadati</taxon>
        <taxon>Pseudomonadota</taxon>
        <taxon>Alphaproteobacteria</taxon>
        <taxon>Rhodospirillales</taxon>
        <taxon>Magnetospirillaceae</taxon>
        <taxon>Paramagnetospirillum</taxon>
    </lineage>
</organism>
<evidence type="ECO:0000313" key="2">
    <source>
        <dbReference type="EMBL" id="KIL98206.1"/>
    </source>
</evidence>
<sequence length="448" mass="48295">MSYCRGVAVFAVALITGISSALAEGAVDKLDRYTTPPEPRQWKFGEDGGGGFHTKPSADKVRNTAKDCAAQIASDVVASNASGQTKDGCAPFKSLQSLWGPFLKLDAGAEANFWQPNASGIRIVDYDTTGFKGYSLSASFGLMDGAPILSASYRAPFDGTSRQRELMRAGGTSSPTGMEQFNVALEMTKHMGLAADWLFGPAKSGFGPYLFRTIGSFKPSYQFQHFFGLAQAHSNIAIIGAGATQQGNILTGGVTALNPGQAMSFRTNFESVRASVDLLAGSVPKKTDGTDASFRIGYFDTKYRRPTVNGHAGADYFVCNTCGAGWRYYLFDTTFRSRGMMLDAEFSGKGQQWSAYFGAGIDIGIDNDVRVTNSSINLYPRGISYFGSRLRAGYQYDFLGKDEIAGIFLRLDGEIASHAWVSEGSIMGRLYGDSDMNERISASLGIRF</sequence>